<dbReference type="Proteomes" id="UP000215539">
    <property type="component" value="Chromosome 1"/>
</dbReference>
<accession>A0AAX2GYV8</accession>
<gene>
    <name evidence="1" type="ORF">AXF12_01205</name>
    <name evidence="2" type="ORF">AXF12_01440</name>
    <name evidence="3" type="ORF">SAMEA44541418_01475</name>
    <name evidence="4" type="ORF">SAMEA44541418_01519</name>
</gene>
<evidence type="ECO:0008006" key="7">
    <source>
        <dbReference type="Google" id="ProtNLM"/>
    </source>
</evidence>
<dbReference type="EMBL" id="CP014227">
    <property type="protein sequence ID" value="AMD84273.1"/>
    <property type="molecule type" value="Genomic_DNA"/>
</dbReference>
<protein>
    <recommendedName>
        <fullName evidence="7">Outer membrane protein beta-barrel domain-containing protein</fullName>
    </recommendedName>
</protein>
<keyword evidence="5" id="KW-1185">Reference proteome</keyword>
<evidence type="ECO:0000313" key="1">
    <source>
        <dbReference type="EMBL" id="AMD84273.1"/>
    </source>
</evidence>
<evidence type="ECO:0000313" key="5">
    <source>
        <dbReference type="Proteomes" id="UP000065822"/>
    </source>
</evidence>
<dbReference type="EMBL" id="LT906449">
    <property type="protein sequence ID" value="SNV12158.1"/>
    <property type="molecule type" value="Genomic_DNA"/>
</dbReference>
<sequence length="228" mass="25783">MKHLSTIIFIILTTLCQAQEQDTIVKELPKYIEPISDITPADGFYALWDTSGGYSTRNDDPISWVLDIGLGAGVRQYGFSANIFIGSISNKVTQPLWVYYPNYDNAPQGRKMAESEGKETYMAMLELGYSVYTLGRYTFDVQTGLGYGERQYRSRDGLASNGKRLSRSKGSFIFRPTLSVTRWWRDGSFLRLKAIYSLADYRLGDESTPIKGDYIGIGIAFGNVFWKF</sequence>
<evidence type="ECO:0000313" key="2">
    <source>
        <dbReference type="EMBL" id="AMD84317.1"/>
    </source>
</evidence>
<dbReference type="Proteomes" id="UP000065822">
    <property type="component" value="Chromosome"/>
</dbReference>
<reference evidence="3 6" key="2">
    <citation type="submission" date="2017-06" db="EMBL/GenBank/DDBJ databases">
        <authorList>
            <consortium name="Pathogen Informatics"/>
        </authorList>
    </citation>
    <scope>NUCLEOTIDE SEQUENCE [LARGE SCALE GENOMIC DNA]</scope>
    <source>
        <strain evidence="3 6">NCTC12947</strain>
    </source>
</reference>
<dbReference type="AlphaFoldDB" id="A0AAX2GYV8"/>
<evidence type="ECO:0000313" key="3">
    <source>
        <dbReference type="EMBL" id="SNV11881.1"/>
    </source>
</evidence>
<dbReference type="EMBL" id="CP014227">
    <property type="protein sequence ID" value="AMD84317.1"/>
    <property type="molecule type" value="Genomic_DNA"/>
</dbReference>
<name>A0AAX2GYV8_9FLAO</name>
<organism evidence="3 6">
    <name type="scientific">Capnocytophaga haemolytica</name>
    <dbReference type="NCBI Taxonomy" id="45243"/>
    <lineage>
        <taxon>Bacteria</taxon>
        <taxon>Pseudomonadati</taxon>
        <taxon>Bacteroidota</taxon>
        <taxon>Flavobacteriia</taxon>
        <taxon>Flavobacteriales</taxon>
        <taxon>Flavobacteriaceae</taxon>
        <taxon>Capnocytophaga</taxon>
    </lineage>
</organism>
<dbReference type="KEGG" id="chg:AXF12_01440"/>
<dbReference type="RefSeq" id="WP_066427843.1">
    <property type="nucleotide sequence ID" value="NZ_CP014227.1"/>
</dbReference>
<reference evidence="1 5" key="1">
    <citation type="submission" date="2016-02" db="EMBL/GenBank/DDBJ databases">
        <authorList>
            <person name="Holder M.E."/>
            <person name="Ajami N.J."/>
            <person name="Petrosino J.F."/>
        </authorList>
    </citation>
    <scope>NUCLEOTIDE SEQUENCE [LARGE SCALE GENOMIC DNA]</scope>
    <source>
        <strain evidence="1 5">CCUG 32990</strain>
    </source>
</reference>
<evidence type="ECO:0000313" key="6">
    <source>
        <dbReference type="Proteomes" id="UP000215539"/>
    </source>
</evidence>
<dbReference type="EMBL" id="LT906449">
    <property type="protein sequence ID" value="SNV11881.1"/>
    <property type="molecule type" value="Genomic_DNA"/>
</dbReference>
<evidence type="ECO:0000313" key="4">
    <source>
        <dbReference type="EMBL" id="SNV12158.1"/>
    </source>
</evidence>
<proteinExistence type="predicted"/>
<dbReference type="KEGG" id="chg:AXF12_01205"/>